<dbReference type="Pfam" id="PF00026">
    <property type="entry name" value="Asp"/>
    <property type="match status" value="1"/>
</dbReference>
<evidence type="ECO:0000259" key="2">
    <source>
        <dbReference type="PROSITE" id="PS51767"/>
    </source>
</evidence>
<evidence type="ECO:0000313" key="4">
    <source>
        <dbReference type="Proteomes" id="UP001430848"/>
    </source>
</evidence>
<keyword evidence="4" id="KW-1185">Reference proteome</keyword>
<feature type="domain" description="Peptidase A1" evidence="2">
    <location>
        <begin position="63"/>
        <end position="405"/>
    </location>
</feature>
<evidence type="ECO:0000313" key="3">
    <source>
        <dbReference type="EMBL" id="KAK7740361.1"/>
    </source>
</evidence>
<dbReference type="CDD" id="cd05471">
    <property type="entry name" value="pepsin_like"/>
    <property type="match status" value="1"/>
</dbReference>
<accession>A0ABR1PML0</accession>
<sequence>MLIPQNWGEGGARNRFKRTQNHSHLHRYNGRLLGKSGAPTSLSVTRSWNGIQNITDLDHGLQYGVNVTFGTQELNLVLDTGSSDTWAFSTATKCVEATGYGGEDAGGGGDFCVFGPPFQGDFPMTAFENMHFSTEYWGNRTVNGTLDQMNMTVGGLRVTNQIVGLAAIATRWYGRGPSSGVLGLAYPGLTKAFIDSDIGAEPVLYPPVISNMGGEDFMEEGFSLALNRPASGEDGGVIVFGGVPDDVPGVDWNSTAQTDIIVAVVNHEPASRPDYSFYTIISDVWLFEETVLEYRKIAYNIDSGTPFICVPTDLYIPPAKYNAAYGVYFVDCDAIAPDVAVVINDTPFWLNPEDLVMGRLTPSQNQSCYSAVTDCGWTGPYTLGTVFLQNVVAIFDVQGKVVEFASRKYY</sequence>
<dbReference type="InterPro" id="IPR021109">
    <property type="entry name" value="Peptidase_aspartic_dom_sf"/>
</dbReference>
<dbReference type="PANTHER" id="PTHR47966:SF47">
    <property type="entry name" value="ENDOPEPTIDASE, PUTATIVE (AFU_ORTHOLOGUE AFUA_3G01220)-RELATED"/>
    <property type="match status" value="1"/>
</dbReference>
<dbReference type="Gene3D" id="2.40.70.10">
    <property type="entry name" value="Acid Proteases"/>
    <property type="match status" value="2"/>
</dbReference>
<proteinExistence type="inferred from homology"/>
<reference evidence="3 4" key="1">
    <citation type="submission" date="2024-02" db="EMBL/GenBank/DDBJ databases">
        <title>De novo assembly and annotation of 12 fungi associated with fruit tree decline syndrome in Ontario, Canada.</title>
        <authorList>
            <person name="Sulman M."/>
            <person name="Ellouze W."/>
            <person name="Ilyukhin E."/>
        </authorList>
    </citation>
    <scope>NUCLEOTIDE SEQUENCE [LARGE SCALE GENOMIC DNA]</scope>
    <source>
        <strain evidence="3 4">M169</strain>
    </source>
</reference>
<gene>
    <name evidence="3" type="ORF">SLS63_001564</name>
</gene>
<organism evidence="3 4">
    <name type="scientific">Diaporthe eres</name>
    <name type="common">Phomopsis oblonga</name>
    <dbReference type="NCBI Taxonomy" id="83184"/>
    <lineage>
        <taxon>Eukaryota</taxon>
        <taxon>Fungi</taxon>
        <taxon>Dikarya</taxon>
        <taxon>Ascomycota</taxon>
        <taxon>Pezizomycotina</taxon>
        <taxon>Sordariomycetes</taxon>
        <taxon>Sordariomycetidae</taxon>
        <taxon>Diaporthales</taxon>
        <taxon>Diaporthaceae</taxon>
        <taxon>Diaporthe</taxon>
        <taxon>Diaporthe eres species complex</taxon>
    </lineage>
</organism>
<dbReference type="Proteomes" id="UP001430848">
    <property type="component" value="Unassembled WGS sequence"/>
</dbReference>
<name>A0ABR1PML0_DIAER</name>
<protein>
    <recommendedName>
        <fullName evidence="2">Peptidase A1 domain-containing protein</fullName>
    </recommendedName>
</protein>
<dbReference type="InterPro" id="IPR033121">
    <property type="entry name" value="PEPTIDASE_A1"/>
</dbReference>
<evidence type="ECO:0000256" key="1">
    <source>
        <dbReference type="ARBA" id="ARBA00007447"/>
    </source>
</evidence>
<dbReference type="SUPFAM" id="SSF50630">
    <property type="entry name" value="Acid proteases"/>
    <property type="match status" value="1"/>
</dbReference>
<comment type="caution">
    <text evidence="3">The sequence shown here is derived from an EMBL/GenBank/DDBJ whole genome shotgun (WGS) entry which is preliminary data.</text>
</comment>
<comment type="similarity">
    <text evidence="1">Belongs to the peptidase A1 family.</text>
</comment>
<dbReference type="InterPro" id="IPR034164">
    <property type="entry name" value="Pepsin-like_dom"/>
</dbReference>
<dbReference type="PRINTS" id="PR00792">
    <property type="entry name" value="PEPSIN"/>
</dbReference>
<dbReference type="InterPro" id="IPR001461">
    <property type="entry name" value="Aspartic_peptidase_A1"/>
</dbReference>
<dbReference type="EMBL" id="JAKNSF020000003">
    <property type="protein sequence ID" value="KAK7740361.1"/>
    <property type="molecule type" value="Genomic_DNA"/>
</dbReference>
<dbReference type="PROSITE" id="PS51767">
    <property type="entry name" value="PEPTIDASE_A1"/>
    <property type="match status" value="1"/>
</dbReference>
<dbReference type="PANTHER" id="PTHR47966">
    <property type="entry name" value="BETA-SITE APP-CLEAVING ENZYME, ISOFORM A-RELATED"/>
    <property type="match status" value="1"/>
</dbReference>